<dbReference type="AlphaFoldDB" id="A0A2W5FAT8"/>
<dbReference type="GO" id="GO:0015833">
    <property type="term" value="P:peptide transport"/>
    <property type="evidence" value="ECO:0007669"/>
    <property type="project" value="TreeGrafter"/>
</dbReference>
<feature type="chain" id="PRO_5015873191" evidence="4">
    <location>
        <begin position="43"/>
        <end position="543"/>
    </location>
</feature>
<evidence type="ECO:0000256" key="1">
    <source>
        <dbReference type="ARBA" id="ARBA00004418"/>
    </source>
</evidence>
<comment type="similarity">
    <text evidence="2">Belongs to the bacterial solute-binding protein 5 family.</text>
</comment>
<reference evidence="6 7" key="1">
    <citation type="submission" date="2017-08" db="EMBL/GenBank/DDBJ databases">
        <title>Infants hospitalized years apart are colonized by the same room-sourced microbial strains.</title>
        <authorList>
            <person name="Brooks B."/>
            <person name="Olm M.R."/>
            <person name="Firek B.A."/>
            <person name="Baker R."/>
            <person name="Thomas B.C."/>
            <person name="Morowitz M.J."/>
            <person name="Banfield J.F."/>
        </authorList>
    </citation>
    <scope>NUCLEOTIDE SEQUENCE [LARGE SCALE GENOMIC DNA]</scope>
    <source>
        <strain evidence="6">S2_009_000_R2_73</strain>
    </source>
</reference>
<dbReference type="EMBL" id="QFOL01000024">
    <property type="protein sequence ID" value="PZP53211.1"/>
    <property type="molecule type" value="Genomic_DNA"/>
</dbReference>
<dbReference type="InterPro" id="IPR006311">
    <property type="entry name" value="TAT_signal"/>
</dbReference>
<proteinExistence type="inferred from homology"/>
<evidence type="ECO:0000313" key="7">
    <source>
        <dbReference type="Proteomes" id="UP000249769"/>
    </source>
</evidence>
<feature type="signal peptide" evidence="4">
    <location>
        <begin position="1"/>
        <end position="42"/>
    </location>
</feature>
<dbReference type="Pfam" id="PF00496">
    <property type="entry name" value="SBP_bac_5"/>
    <property type="match status" value="1"/>
</dbReference>
<dbReference type="Proteomes" id="UP000249769">
    <property type="component" value="Unassembled WGS sequence"/>
</dbReference>
<dbReference type="PROSITE" id="PS51318">
    <property type="entry name" value="TAT"/>
    <property type="match status" value="1"/>
</dbReference>
<feature type="domain" description="Solute-binding protein family 5" evidence="5">
    <location>
        <begin position="92"/>
        <end position="453"/>
    </location>
</feature>
<dbReference type="PANTHER" id="PTHR30290:SF38">
    <property type="entry name" value="D,D-DIPEPTIDE-BINDING PERIPLASMIC PROTEIN DDPA-RELATED"/>
    <property type="match status" value="1"/>
</dbReference>
<dbReference type="CDD" id="cd08517">
    <property type="entry name" value="PBP2_NikA_DppA_OppA_like_13"/>
    <property type="match status" value="1"/>
</dbReference>
<dbReference type="InterPro" id="IPR030678">
    <property type="entry name" value="Peptide/Ni-bd"/>
</dbReference>
<dbReference type="GO" id="GO:1904680">
    <property type="term" value="F:peptide transmembrane transporter activity"/>
    <property type="evidence" value="ECO:0007669"/>
    <property type="project" value="TreeGrafter"/>
</dbReference>
<dbReference type="GO" id="GO:0043190">
    <property type="term" value="C:ATP-binding cassette (ABC) transporter complex"/>
    <property type="evidence" value="ECO:0007669"/>
    <property type="project" value="InterPro"/>
</dbReference>
<keyword evidence="3 4" id="KW-0732">Signal</keyword>
<accession>A0A2W5FAT8</accession>
<evidence type="ECO:0000256" key="2">
    <source>
        <dbReference type="ARBA" id="ARBA00005695"/>
    </source>
</evidence>
<dbReference type="InterPro" id="IPR000914">
    <property type="entry name" value="SBP_5_dom"/>
</dbReference>
<comment type="subcellular location">
    <subcellularLocation>
        <location evidence="1">Periplasm</location>
    </subcellularLocation>
</comment>
<name>A0A2W5FAT8_9HYPH</name>
<evidence type="ECO:0000313" key="6">
    <source>
        <dbReference type="EMBL" id="PZP53211.1"/>
    </source>
</evidence>
<dbReference type="Gene3D" id="3.40.190.10">
    <property type="entry name" value="Periplasmic binding protein-like II"/>
    <property type="match status" value="1"/>
</dbReference>
<gene>
    <name evidence="6" type="ORF">DI595_04400</name>
</gene>
<dbReference type="Gene3D" id="3.10.105.10">
    <property type="entry name" value="Dipeptide-binding Protein, Domain 3"/>
    <property type="match status" value="1"/>
</dbReference>
<dbReference type="InterPro" id="IPR039424">
    <property type="entry name" value="SBP_5"/>
</dbReference>
<dbReference type="GO" id="GO:0030288">
    <property type="term" value="C:outer membrane-bounded periplasmic space"/>
    <property type="evidence" value="ECO:0007669"/>
    <property type="project" value="UniProtKB-ARBA"/>
</dbReference>
<evidence type="ECO:0000256" key="4">
    <source>
        <dbReference type="SAM" id="SignalP"/>
    </source>
</evidence>
<sequence length="543" mass="59921">MREHLKTSLQEETSMDITRRKTLLLSAALTGAMLLPSLPALAAETPKKGGIVTLAGLGEPTTLVPLSDSNTRTRAISTKILEGLVRFDSEFKPHPVLAESWETSADGLRHTFKLRKSVKWHDGKDFTSQDVKFSLLAFKKVGPRGRITFANVADIETPDPLTAVVVLSKPAPYLLRALTGGETPILPAHAYASENYNESPNGNAPVGTGPFVFEEWKRGSYVKLKKNPNYWQADLPYLDGFVARFVADSASTTISVETGEADYTADVSYSDLERLRQNPKLAVEVYTDSYLNNAAVFEFNLENPILAKKEVRHALAHAIDRNFINDAIFFGTAKPAGSNIPAVFTAYNDEKPFTYPFDLARANELLDKAGYPRGADGTRFSLRLAFLPSDVFRKTAEYLRSSFGKLGVKVDIVEGDLATFIKRVYTERGFDLTVNGISRLFDPTAGVQRLYWSDGIKKPAPYVNAAHYNNPKVDDLFRAAAIEVDETKRAGQFHDIQKITGDDLPNFSIVALPTVILRNTSLKSLVTTIDIAYGDLVTAWKGE</sequence>
<dbReference type="PIRSF" id="PIRSF002741">
    <property type="entry name" value="MppA"/>
    <property type="match status" value="1"/>
</dbReference>
<dbReference type="PANTHER" id="PTHR30290">
    <property type="entry name" value="PERIPLASMIC BINDING COMPONENT OF ABC TRANSPORTER"/>
    <property type="match status" value="1"/>
</dbReference>
<protein>
    <submittedName>
        <fullName evidence="6">Peptide ABC transporter substrate-binding protein</fullName>
    </submittedName>
</protein>
<evidence type="ECO:0000259" key="5">
    <source>
        <dbReference type="Pfam" id="PF00496"/>
    </source>
</evidence>
<evidence type="ECO:0000256" key="3">
    <source>
        <dbReference type="ARBA" id="ARBA00022729"/>
    </source>
</evidence>
<organism evidence="6 7">
    <name type="scientific">Agrobacterium fabrum</name>
    <dbReference type="NCBI Taxonomy" id="1176649"/>
    <lineage>
        <taxon>Bacteria</taxon>
        <taxon>Pseudomonadati</taxon>
        <taxon>Pseudomonadota</taxon>
        <taxon>Alphaproteobacteria</taxon>
        <taxon>Hyphomicrobiales</taxon>
        <taxon>Rhizobiaceae</taxon>
        <taxon>Rhizobium/Agrobacterium group</taxon>
        <taxon>Agrobacterium</taxon>
        <taxon>Agrobacterium tumefaciens complex</taxon>
    </lineage>
</organism>
<comment type="caution">
    <text evidence="6">The sequence shown here is derived from an EMBL/GenBank/DDBJ whole genome shotgun (WGS) entry which is preliminary data.</text>
</comment>
<dbReference type="SUPFAM" id="SSF53850">
    <property type="entry name" value="Periplasmic binding protein-like II"/>
    <property type="match status" value="1"/>
</dbReference>
<dbReference type="Gene3D" id="3.90.76.10">
    <property type="entry name" value="Dipeptide-binding Protein, Domain 1"/>
    <property type="match status" value="1"/>
</dbReference>